<dbReference type="RefSeq" id="XP_002738456.1">
    <property type="nucleotide sequence ID" value="XM_002738410.2"/>
</dbReference>
<reference evidence="5" key="1">
    <citation type="submission" date="2025-08" db="UniProtKB">
        <authorList>
            <consortium name="RefSeq"/>
        </authorList>
    </citation>
    <scope>IDENTIFICATION</scope>
    <source>
        <tissue evidence="5">Testes</tissue>
    </source>
</reference>
<keyword evidence="4" id="KW-1185">Reference proteome</keyword>
<sequence>MAASFLVRVFFTPLFVYISQFITCSAQSEDSTTENPSVKFTEIDVWGFRLWQVAGMVLAAILVCIVIACCFSQKRIPRTKKEIEARHKKRMIVEKYANEMNRLHVKDLPKPPREMLQVEAELQQAAPKKRKSDGTKGRNITKKLFKGRNRKTNTQHIEESSLVHNPITSDPELTADPRIIEEPLGGYHRKPGQSARQYTLSNL</sequence>
<protein>
    <submittedName>
        <fullName evidence="5">Uncharacterized protein LOC100372786</fullName>
    </submittedName>
</protein>
<feature type="signal peptide" evidence="3">
    <location>
        <begin position="1"/>
        <end position="26"/>
    </location>
</feature>
<dbReference type="Proteomes" id="UP000694865">
    <property type="component" value="Unplaced"/>
</dbReference>
<keyword evidence="2" id="KW-0812">Transmembrane</keyword>
<feature type="chain" id="PRO_5045786658" evidence="3">
    <location>
        <begin position="27"/>
        <end position="203"/>
    </location>
</feature>
<proteinExistence type="predicted"/>
<organism evidence="4 5">
    <name type="scientific">Saccoglossus kowalevskii</name>
    <name type="common">Acorn worm</name>
    <dbReference type="NCBI Taxonomy" id="10224"/>
    <lineage>
        <taxon>Eukaryota</taxon>
        <taxon>Metazoa</taxon>
        <taxon>Hemichordata</taxon>
        <taxon>Enteropneusta</taxon>
        <taxon>Harrimaniidae</taxon>
        <taxon>Saccoglossus</taxon>
    </lineage>
</organism>
<accession>A0ABM0GVU6</accession>
<evidence type="ECO:0000313" key="5">
    <source>
        <dbReference type="RefSeq" id="XP_002738456.1"/>
    </source>
</evidence>
<dbReference type="PANTHER" id="PTHR28635">
    <property type="entry name" value="TRANSMEMBRANE INNER EAR EXPRESSED PROTEIN"/>
    <property type="match status" value="1"/>
</dbReference>
<evidence type="ECO:0000256" key="1">
    <source>
        <dbReference type="SAM" id="MobiDB-lite"/>
    </source>
</evidence>
<evidence type="ECO:0000256" key="2">
    <source>
        <dbReference type="SAM" id="Phobius"/>
    </source>
</evidence>
<name>A0ABM0GVU6_SACKO</name>
<dbReference type="GeneID" id="100372786"/>
<keyword evidence="2" id="KW-0472">Membrane</keyword>
<gene>
    <name evidence="5" type="primary">LOC100372786</name>
</gene>
<keyword evidence="2" id="KW-1133">Transmembrane helix</keyword>
<dbReference type="Pfam" id="PF16038">
    <property type="entry name" value="TMIE"/>
    <property type="match status" value="1"/>
</dbReference>
<feature type="transmembrane region" description="Helical" evidence="2">
    <location>
        <begin position="50"/>
        <end position="71"/>
    </location>
</feature>
<keyword evidence="3" id="KW-0732">Signal</keyword>
<feature type="region of interest" description="Disordered" evidence="1">
    <location>
        <begin position="149"/>
        <end position="203"/>
    </location>
</feature>
<feature type="compositionally biased region" description="Polar residues" evidence="1">
    <location>
        <begin position="194"/>
        <end position="203"/>
    </location>
</feature>
<evidence type="ECO:0000256" key="3">
    <source>
        <dbReference type="SAM" id="SignalP"/>
    </source>
</evidence>
<evidence type="ECO:0000313" key="4">
    <source>
        <dbReference type="Proteomes" id="UP000694865"/>
    </source>
</evidence>
<dbReference type="PANTHER" id="PTHR28635:SF1">
    <property type="entry name" value="TRANSMEMBRANE INNER EAR EXPRESSED PROTEIN"/>
    <property type="match status" value="1"/>
</dbReference>
<dbReference type="InterPro" id="IPR032006">
    <property type="entry name" value="TMIE"/>
</dbReference>